<evidence type="ECO:0000256" key="5">
    <source>
        <dbReference type="ARBA" id="ARBA00023136"/>
    </source>
</evidence>
<feature type="transmembrane region" description="Helical" evidence="6">
    <location>
        <begin position="45"/>
        <end position="69"/>
    </location>
</feature>
<dbReference type="OrthoDB" id="9808136at2"/>
<feature type="transmembrane region" description="Helical" evidence="6">
    <location>
        <begin position="212"/>
        <end position="233"/>
    </location>
</feature>
<organism evidence="7">
    <name type="scientific">Microvirga ossetica</name>
    <dbReference type="NCBI Taxonomy" id="1882682"/>
    <lineage>
        <taxon>Bacteria</taxon>
        <taxon>Pseudomonadati</taxon>
        <taxon>Pseudomonadota</taxon>
        <taxon>Alphaproteobacteria</taxon>
        <taxon>Hyphomicrobiales</taxon>
        <taxon>Methylobacteriaceae</taxon>
        <taxon>Microvirga</taxon>
    </lineage>
</organism>
<evidence type="ECO:0000256" key="1">
    <source>
        <dbReference type="ARBA" id="ARBA00004651"/>
    </source>
</evidence>
<dbReference type="Pfam" id="PF02653">
    <property type="entry name" value="BPD_transp_2"/>
    <property type="match status" value="1"/>
</dbReference>
<gene>
    <name evidence="7" type="ORF">BB934_16395</name>
</gene>
<evidence type="ECO:0000313" key="7">
    <source>
        <dbReference type="EMBL" id="ANY81861.1"/>
    </source>
</evidence>
<protein>
    <submittedName>
        <fullName evidence="7">ABC transporter permease</fullName>
    </submittedName>
</protein>
<keyword evidence="5 6" id="KW-0472">Membrane</keyword>
<dbReference type="PANTHER" id="PTHR32196">
    <property type="entry name" value="ABC TRANSPORTER PERMEASE PROTEIN YPHD-RELATED-RELATED"/>
    <property type="match status" value="1"/>
</dbReference>
<evidence type="ECO:0000256" key="2">
    <source>
        <dbReference type="ARBA" id="ARBA00022475"/>
    </source>
</evidence>
<keyword evidence="2" id="KW-1003">Cell membrane</keyword>
<evidence type="ECO:0000256" key="6">
    <source>
        <dbReference type="SAM" id="Phobius"/>
    </source>
</evidence>
<dbReference type="GO" id="GO:0005886">
    <property type="term" value="C:plasma membrane"/>
    <property type="evidence" value="ECO:0007669"/>
    <property type="project" value="UniProtKB-SubCell"/>
</dbReference>
<dbReference type="AlphaFoldDB" id="A0A1B2EPG8"/>
<reference evidence="7" key="1">
    <citation type="submission" date="2016-07" db="EMBL/GenBank/DDBJ databases">
        <title>Microvirga ossetica sp. nov. a new species of rhizobia isolated from root nodules of the legume species Vicia alpestris Steven originated from North Ossetia region in the Caucasus.</title>
        <authorList>
            <person name="Safronova V.I."/>
            <person name="Kuznetsova I.G."/>
            <person name="Sazanova A.L."/>
            <person name="Belimov A."/>
            <person name="Andronov E."/>
            <person name="Osledkin Y.S."/>
            <person name="Onishchuk O.P."/>
            <person name="Kurchak O.N."/>
            <person name="Shaposhnikov A.I."/>
            <person name="Willems A."/>
            <person name="Tikhonovich I.A."/>
        </authorList>
    </citation>
    <scope>NUCLEOTIDE SEQUENCE [LARGE SCALE GENOMIC DNA]</scope>
    <source>
        <strain evidence="7">V5/3M</strain>
    </source>
</reference>
<name>A0A1B2EPG8_9HYPH</name>
<feature type="transmembrane region" description="Helical" evidence="6">
    <location>
        <begin position="102"/>
        <end position="126"/>
    </location>
</feature>
<feature type="transmembrane region" description="Helical" evidence="6">
    <location>
        <begin position="161"/>
        <end position="183"/>
    </location>
</feature>
<dbReference type="GO" id="GO:0022857">
    <property type="term" value="F:transmembrane transporter activity"/>
    <property type="evidence" value="ECO:0007669"/>
    <property type="project" value="InterPro"/>
</dbReference>
<dbReference type="CDD" id="cd06579">
    <property type="entry name" value="TM_PBP1_transp_AraH_like"/>
    <property type="match status" value="1"/>
</dbReference>
<evidence type="ECO:0000256" key="3">
    <source>
        <dbReference type="ARBA" id="ARBA00022692"/>
    </source>
</evidence>
<feature type="transmembrane region" description="Helical" evidence="6">
    <location>
        <begin position="245"/>
        <end position="262"/>
    </location>
</feature>
<feature type="transmembrane region" description="Helical" evidence="6">
    <location>
        <begin position="268"/>
        <end position="285"/>
    </location>
</feature>
<accession>A0A1B2EPG8</accession>
<sequence length="318" mass="32958">MQGFRLKPDDKPVVFAAGFVLLILLVGTGYTILTQGSAPLLQPQYLLQQLQVGSFLGIVAAGLMLVILLGHIDLSVPWTLTAAAMMATAVGGPWAIPMGLGIGLVVGIVNGLGVAYLRVPSMIFTLGMNAVMRGLMVAHTGGFAPQTAATDLMQYLAVARIGGVIPVALLVWLAVSALVVVILTRMTLGRAIYAIGNRERAAYLSGIDTNRVILIAFALSGAAAGLAGVLLAGYSTKAYQGMGDAYLLPAIAAVVIGGTNILGGRGRYLGTLVGVILIVLLNSVLSIMQMPEAGRQIIYGTVIIAMLLVYGRGERVTG</sequence>
<keyword evidence="4 6" id="KW-1133">Transmembrane helix</keyword>
<dbReference type="KEGG" id="moc:BB934_16395"/>
<dbReference type="InterPro" id="IPR001851">
    <property type="entry name" value="ABC_transp_permease"/>
</dbReference>
<evidence type="ECO:0000256" key="4">
    <source>
        <dbReference type="ARBA" id="ARBA00022989"/>
    </source>
</evidence>
<feature type="transmembrane region" description="Helical" evidence="6">
    <location>
        <begin position="12"/>
        <end position="33"/>
    </location>
</feature>
<keyword evidence="3 6" id="KW-0812">Transmembrane</keyword>
<feature type="transmembrane region" description="Helical" evidence="6">
    <location>
        <begin position="297"/>
        <end position="313"/>
    </location>
</feature>
<dbReference type="EMBL" id="CP016616">
    <property type="protein sequence ID" value="ANY81861.1"/>
    <property type="molecule type" value="Genomic_DNA"/>
</dbReference>
<proteinExistence type="predicted"/>
<comment type="subcellular location">
    <subcellularLocation>
        <location evidence="1">Cell membrane</location>
        <topology evidence="1">Multi-pass membrane protein</topology>
    </subcellularLocation>
</comment>